<feature type="transmembrane region" description="Helical" evidence="1">
    <location>
        <begin position="85"/>
        <end position="106"/>
    </location>
</feature>
<protein>
    <submittedName>
        <fullName evidence="2">Uncharacterized protein</fullName>
    </submittedName>
</protein>
<gene>
    <name evidence="2" type="ORF">Cci01nite_51620</name>
</gene>
<dbReference type="EMBL" id="BONH01000025">
    <property type="protein sequence ID" value="GIG00069.1"/>
    <property type="molecule type" value="Genomic_DNA"/>
</dbReference>
<evidence type="ECO:0000313" key="2">
    <source>
        <dbReference type="EMBL" id="GIG00069.1"/>
    </source>
</evidence>
<keyword evidence="1" id="KW-1133">Transmembrane helix</keyword>
<accession>A0A8J3KMR1</accession>
<feature type="transmembrane region" description="Helical" evidence="1">
    <location>
        <begin position="112"/>
        <end position="132"/>
    </location>
</feature>
<comment type="caution">
    <text evidence="2">The sequence shown here is derived from an EMBL/GenBank/DDBJ whole genome shotgun (WGS) entry which is preliminary data.</text>
</comment>
<proteinExistence type="predicted"/>
<dbReference type="RefSeq" id="WP_120314647.1">
    <property type="nucleotide sequence ID" value="NZ_BONH01000025.1"/>
</dbReference>
<keyword evidence="1" id="KW-0472">Membrane</keyword>
<name>A0A8J3KMR1_9ACTN</name>
<dbReference type="InterPro" id="IPR045713">
    <property type="entry name" value="DUF6069"/>
</dbReference>
<reference evidence="2 3" key="1">
    <citation type="submission" date="2021-01" db="EMBL/GenBank/DDBJ databases">
        <title>Whole genome shotgun sequence of Catellatospora citrea NBRC 14495.</title>
        <authorList>
            <person name="Komaki H."/>
            <person name="Tamura T."/>
        </authorList>
    </citation>
    <scope>NUCLEOTIDE SEQUENCE [LARGE SCALE GENOMIC DNA]</scope>
    <source>
        <strain evidence="2 3">NBRC 14495</strain>
    </source>
</reference>
<evidence type="ECO:0000256" key="1">
    <source>
        <dbReference type="SAM" id="Phobius"/>
    </source>
</evidence>
<dbReference type="AlphaFoldDB" id="A0A8J3KMR1"/>
<dbReference type="Proteomes" id="UP000659904">
    <property type="component" value="Unassembled WGS sequence"/>
</dbReference>
<organism evidence="2 3">
    <name type="scientific">Catellatospora citrea</name>
    <dbReference type="NCBI Taxonomy" id="53366"/>
    <lineage>
        <taxon>Bacteria</taxon>
        <taxon>Bacillati</taxon>
        <taxon>Actinomycetota</taxon>
        <taxon>Actinomycetes</taxon>
        <taxon>Micromonosporales</taxon>
        <taxon>Micromonosporaceae</taxon>
        <taxon>Catellatospora</taxon>
    </lineage>
</organism>
<dbReference type="Pfam" id="PF19545">
    <property type="entry name" value="DUF6069"/>
    <property type="match status" value="1"/>
</dbReference>
<keyword evidence="1" id="KW-0812">Transmembrane</keyword>
<feature type="transmembrane region" description="Helical" evidence="1">
    <location>
        <begin position="54"/>
        <end position="73"/>
    </location>
</feature>
<evidence type="ECO:0000313" key="3">
    <source>
        <dbReference type="Proteomes" id="UP000659904"/>
    </source>
</evidence>
<feature type="transmembrane region" description="Helical" evidence="1">
    <location>
        <begin position="12"/>
        <end position="34"/>
    </location>
</feature>
<keyword evidence="3" id="KW-1185">Reference proteome</keyword>
<sequence>MTGTSLPPAATRLRVGALTVGGAVLAAVLLWTVAQVLGIELRVDPRNGQAPSAVGLPLTVTFTLAVSLLGWGTRALLGRFTRSAPVVWTILAGLVLLVSFLPLIVFEASGPAKTILALMHIAVAAVLISTFGRRKS</sequence>